<dbReference type="AlphaFoldDB" id="A0A1M5C5U8"/>
<feature type="region of interest" description="Disordered" evidence="1">
    <location>
        <begin position="1"/>
        <end position="23"/>
    </location>
</feature>
<gene>
    <name evidence="2" type="ORF">SAMN02745223_02813</name>
</gene>
<dbReference type="Gene3D" id="3.40.50.300">
    <property type="entry name" value="P-loop containing nucleotide triphosphate hydrolases"/>
    <property type="match status" value="1"/>
</dbReference>
<dbReference type="Gene3D" id="1.10.8.60">
    <property type="match status" value="1"/>
</dbReference>
<evidence type="ECO:0000313" key="2">
    <source>
        <dbReference type="EMBL" id="SHF49792.1"/>
    </source>
</evidence>
<dbReference type="SUPFAM" id="SSF52540">
    <property type="entry name" value="P-loop containing nucleoside triphosphate hydrolases"/>
    <property type="match status" value="1"/>
</dbReference>
<dbReference type="Proteomes" id="UP000184533">
    <property type="component" value="Unassembled WGS sequence"/>
</dbReference>
<name>A0A1M5C5U8_9HYPH</name>
<organism evidence="2 3">
    <name type="scientific">Devosia limi DSM 17137</name>
    <dbReference type="NCBI Taxonomy" id="1121477"/>
    <lineage>
        <taxon>Bacteria</taxon>
        <taxon>Pseudomonadati</taxon>
        <taxon>Pseudomonadota</taxon>
        <taxon>Alphaproteobacteria</taxon>
        <taxon>Hyphomicrobiales</taxon>
        <taxon>Devosiaceae</taxon>
        <taxon>Devosia</taxon>
    </lineage>
</organism>
<dbReference type="InterPro" id="IPR027417">
    <property type="entry name" value="P-loop_NTPase"/>
</dbReference>
<proteinExistence type="predicted"/>
<evidence type="ECO:0000313" key="3">
    <source>
        <dbReference type="Proteomes" id="UP000184533"/>
    </source>
</evidence>
<accession>A0A1M5C5U8</accession>
<protein>
    <recommendedName>
        <fullName evidence="4">DnaA protein</fullName>
    </recommendedName>
</protein>
<reference evidence="2 3" key="1">
    <citation type="submission" date="2016-11" db="EMBL/GenBank/DDBJ databases">
        <authorList>
            <person name="Jaros S."/>
            <person name="Januszkiewicz K."/>
            <person name="Wedrychowicz H."/>
        </authorList>
    </citation>
    <scope>NUCLEOTIDE SEQUENCE [LARGE SCALE GENOMIC DNA]</scope>
    <source>
        <strain evidence="2 3">DSM 17137</strain>
    </source>
</reference>
<evidence type="ECO:0000256" key="1">
    <source>
        <dbReference type="SAM" id="MobiDB-lite"/>
    </source>
</evidence>
<sequence>MVTPVAMPARSDTDPEIDPAGDAPGQLAFELGHTPAHGEADFMVGEGNALAHGRIMAFPNWPDPLTLVSGPAKAGKSHLARIFADRSGAVFAGPDDLERLARDGGRQPVVIEDVDRGGYDEAGLFHLLNQSMRDHRPVLMTAREDVANWPFSTDDVRSRARRATAFGVAMTDDIQLSQMFVKLFGDRQVAVDPRIIGYLVARMERSTEEAVILVDLMDRLALAKGTAITRSIAADALHRRSLASGDAQHEQDWDTQDDE</sequence>
<evidence type="ECO:0008006" key="4">
    <source>
        <dbReference type="Google" id="ProtNLM"/>
    </source>
</evidence>
<dbReference type="EMBL" id="FQVC01000008">
    <property type="protein sequence ID" value="SHF49792.1"/>
    <property type="molecule type" value="Genomic_DNA"/>
</dbReference>